<organism evidence="9 10">
    <name type="scientific">Scyliorhinus torazame</name>
    <name type="common">Cloudy catshark</name>
    <name type="synonym">Catulus torazame</name>
    <dbReference type="NCBI Taxonomy" id="75743"/>
    <lineage>
        <taxon>Eukaryota</taxon>
        <taxon>Metazoa</taxon>
        <taxon>Chordata</taxon>
        <taxon>Craniata</taxon>
        <taxon>Vertebrata</taxon>
        <taxon>Chondrichthyes</taxon>
        <taxon>Elasmobranchii</taxon>
        <taxon>Galeomorphii</taxon>
        <taxon>Galeoidea</taxon>
        <taxon>Carcharhiniformes</taxon>
        <taxon>Scyliorhinidae</taxon>
        <taxon>Scyliorhinus</taxon>
    </lineage>
</organism>
<dbReference type="Gene3D" id="2.40.10.10">
    <property type="entry name" value="Trypsin-like serine proteases"/>
    <property type="match status" value="3"/>
</dbReference>
<reference evidence="9 10" key="1">
    <citation type="journal article" date="2018" name="Nat. Ecol. Evol.">
        <title>Shark genomes provide insights into elasmobranch evolution and the origin of vertebrates.</title>
        <authorList>
            <person name="Hara Y"/>
            <person name="Yamaguchi K"/>
            <person name="Onimaru K"/>
            <person name="Kadota M"/>
            <person name="Koyanagi M"/>
            <person name="Keeley SD"/>
            <person name="Tatsumi K"/>
            <person name="Tanaka K"/>
            <person name="Motone F"/>
            <person name="Kageyama Y"/>
            <person name="Nozu R"/>
            <person name="Adachi N"/>
            <person name="Nishimura O"/>
            <person name="Nakagawa R"/>
            <person name="Tanegashima C"/>
            <person name="Kiyatake I"/>
            <person name="Matsumoto R"/>
            <person name="Murakumo K"/>
            <person name="Nishida K"/>
            <person name="Terakita A"/>
            <person name="Kuratani S"/>
            <person name="Sato K"/>
            <person name="Hyodo S Kuraku.S."/>
        </authorList>
    </citation>
    <scope>NUCLEOTIDE SEQUENCE [LARGE SCALE GENOMIC DNA]</scope>
</reference>
<dbReference type="CDD" id="cd00190">
    <property type="entry name" value="Tryp_SPc"/>
    <property type="match status" value="1"/>
</dbReference>
<evidence type="ECO:0000256" key="1">
    <source>
        <dbReference type="ARBA" id="ARBA00022670"/>
    </source>
</evidence>
<dbReference type="AlphaFoldDB" id="A0A401PV20"/>
<dbReference type="PROSITE" id="PS00135">
    <property type="entry name" value="TRYPSIN_SER"/>
    <property type="match status" value="1"/>
</dbReference>
<dbReference type="OrthoDB" id="10012881at2759"/>
<dbReference type="Pfam" id="PF00057">
    <property type="entry name" value="Ldl_recept_a"/>
    <property type="match status" value="1"/>
</dbReference>
<dbReference type="InterPro" id="IPR043504">
    <property type="entry name" value="Peptidase_S1_PA_chymotrypsin"/>
</dbReference>
<comment type="similarity">
    <text evidence="5">Belongs to the peptidase S1 family. CLIP subfamily.</text>
</comment>
<comment type="caution">
    <text evidence="9">The sequence shown here is derived from an EMBL/GenBank/DDBJ whole genome shotgun (WGS) entry which is preliminary data.</text>
</comment>
<sequence>MMCAGFIAGKVDSCQGDSGGPMVCEETPGKWFLAGIVSWGDGCARLNKPGIYTRVTAIREWAQLIMSQTNASILPTETNAELTPSVNKSTDVPKSQIEVHCTASTFKCSSNSCIDKHNAECDGIVDCVTRSDEENCNCGTAPLMVGSRIVGGVSSAPGEFPWQLSLQILDSGHMCGGTLIAPNWVVTAAHCFFNQKDSGRWLGYLGTLHRSGFRGTKVTFKRIIIHPSFNTFNLDADVALMELSKPVTFSKVIQPACVPSSSHRFSEGKKCYITGWGITSEAGYLSYLLKKAQVNLISDYLCQKLYGSQITPRMFCAGRLNGGVDTCQGDSGGPLVCRESSGKWFLVGITSWGVGCARANAPGVYSRVTALRSFIAQYVY</sequence>
<dbReference type="InterPro" id="IPR002172">
    <property type="entry name" value="LDrepeatLR_classA_rpt"/>
</dbReference>
<dbReference type="GO" id="GO:0006508">
    <property type="term" value="P:proteolysis"/>
    <property type="evidence" value="ECO:0007669"/>
    <property type="project" value="UniProtKB-KW"/>
</dbReference>
<evidence type="ECO:0000313" key="10">
    <source>
        <dbReference type="Proteomes" id="UP000288216"/>
    </source>
</evidence>
<keyword evidence="4 6" id="KW-1015">Disulfide bond</keyword>
<dbReference type="Proteomes" id="UP000288216">
    <property type="component" value="Unassembled WGS sequence"/>
</dbReference>
<feature type="domain" description="Peptidase S1" evidence="8">
    <location>
        <begin position="1"/>
        <end position="67"/>
    </location>
</feature>
<dbReference type="InterPro" id="IPR001254">
    <property type="entry name" value="Trypsin_dom"/>
</dbReference>
<accession>A0A401PV20</accession>
<dbReference type="SMART" id="SM00020">
    <property type="entry name" value="Tryp_SPc"/>
    <property type="match status" value="1"/>
</dbReference>
<dbReference type="FunFam" id="2.40.10.10:FF:000002">
    <property type="entry name" value="Transmembrane protease serine"/>
    <property type="match status" value="1"/>
</dbReference>
<proteinExistence type="inferred from homology"/>
<dbReference type="FunFam" id="2.40.10.10:FF:000003">
    <property type="entry name" value="Transmembrane serine protease 3"/>
    <property type="match status" value="1"/>
</dbReference>
<dbReference type="PROSITE" id="PS50240">
    <property type="entry name" value="TRYPSIN_DOM"/>
    <property type="match status" value="2"/>
</dbReference>
<keyword evidence="2 7" id="KW-0378">Hydrolase</keyword>
<evidence type="ECO:0000256" key="6">
    <source>
        <dbReference type="PROSITE-ProRule" id="PRU00124"/>
    </source>
</evidence>
<feature type="domain" description="Peptidase S1" evidence="8">
    <location>
        <begin position="149"/>
        <end position="380"/>
    </location>
</feature>
<dbReference type="InterPro" id="IPR001314">
    <property type="entry name" value="Peptidase_S1A"/>
</dbReference>
<protein>
    <recommendedName>
        <fullName evidence="8">Peptidase S1 domain-containing protein</fullName>
    </recommendedName>
</protein>
<dbReference type="PROSITE" id="PS50068">
    <property type="entry name" value="LDLRA_2"/>
    <property type="match status" value="1"/>
</dbReference>
<evidence type="ECO:0000256" key="7">
    <source>
        <dbReference type="RuleBase" id="RU363034"/>
    </source>
</evidence>
<dbReference type="Pfam" id="PF00089">
    <property type="entry name" value="Trypsin"/>
    <property type="match status" value="2"/>
</dbReference>
<dbReference type="PROSITE" id="PS00134">
    <property type="entry name" value="TRYPSIN_HIS"/>
    <property type="match status" value="1"/>
</dbReference>
<keyword evidence="3 7" id="KW-0720">Serine protease</keyword>
<dbReference type="PANTHER" id="PTHR24252:SF7">
    <property type="entry name" value="HYALIN"/>
    <property type="match status" value="1"/>
</dbReference>
<dbReference type="SMART" id="SM00192">
    <property type="entry name" value="LDLa"/>
    <property type="match status" value="1"/>
</dbReference>
<dbReference type="STRING" id="75743.A0A401PV20"/>
<dbReference type="PANTHER" id="PTHR24252">
    <property type="entry name" value="ACROSIN-RELATED"/>
    <property type="match status" value="1"/>
</dbReference>
<dbReference type="GO" id="GO:0004252">
    <property type="term" value="F:serine-type endopeptidase activity"/>
    <property type="evidence" value="ECO:0007669"/>
    <property type="project" value="InterPro"/>
</dbReference>
<dbReference type="InterPro" id="IPR018114">
    <property type="entry name" value="TRYPSIN_HIS"/>
</dbReference>
<dbReference type="Gene3D" id="4.10.400.10">
    <property type="entry name" value="Low-density Lipoprotein Receptor"/>
    <property type="match status" value="1"/>
</dbReference>
<dbReference type="SUPFAM" id="SSF50494">
    <property type="entry name" value="Trypsin-like serine proteases"/>
    <property type="match status" value="2"/>
</dbReference>
<evidence type="ECO:0000256" key="3">
    <source>
        <dbReference type="ARBA" id="ARBA00022825"/>
    </source>
</evidence>
<feature type="disulfide bond" evidence="6">
    <location>
        <begin position="101"/>
        <end position="113"/>
    </location>
</feature>
<dbReference type="CDD" id="cd00112">
    <property type="entry name" value="LDLa"/>
    <property type="match status" value="1"/>
</dbReference>
<dbReference type="InterPro" id="IPR033116">
    <property type="entry name" value="TRYPSIN_SER"/>
</dbReference>
<dbReference type="OMA" id="MELPSCA"/>
<name>A0A401PV20_SCYTO</name>
<keyword evidence="10" id="KW-1185">Reference proteome</keyword>
<comment type="caution">
    <text evidence="6">Lacks conserved residue(s) required for the propagation of feature annotation.</text>
</comment>
<gene>
    <name evidence="9" type="ORF">scyTo_0017527</name>
</gene>
<dbReference type="EMBL" id="BFAA01011478">
    <property type="protein sequence ID" value="GCB76958.1"/>
    <property type="molecule type" value="Genomic_DNA"/>
</dbReference>
<evidence type="ECO:0000313" key="9">
    <source>
        <dbReference type="EMBL" id="GCB76958.1"/>
    </source>
</evidence>
<evidence type="ECO:0000256" key="2">
    <source>
        <dbReference type="ARBA" id="ARBA00022801"/>
    </source>
</evidence>
<dbReference type="InterPro" id="IPR009003">
    <property type="entry name" value="Peptidase_S1_PA"/>
</dbReference>
<evidence type="ECO:0000256" key="5">
    <source>
        <dbReference type="ARBA" id="ARBA00024195"/>
    </source>
</evidence>
<feature type="disulfide bond" evidence="6">
    <location>
        <begin position="121"/>
        <end position="136"/>
    </location>
</feature>
<evidence type="ECO:0000259" key="8">
    <source>
        <dbReference type="PROSITE" id="PS50240"/>
    </source>
</evidence>
<keyword evidence="1 7" id="KW-0645">Protease</keyword>
<evidence type="ECO:0000256" key="4">
    <source>
        <dbReference type="ARBA" id="ARBA00023157"/>
    </source>
</evidence>
<dbReference type="InterPro" id="IPR036055">
    <property type="entry name" value="LDL_receptor-like_sf"/>
</dbReference>
<dbReference type="PRINTS" id="PR00722">
    <property type="entry name" value="CHYMOTRYPSIN"/>
</dbReference>